<accession>A0A271IY95</accession>
<evidence type="ECO:0008006" key="4">
    <source>
        <dbReference type="Google" id="ProtNLM"/>
    </source>
</evidence>
<proteinExistence type="predicted"/>
<dbReference type="Gene3D" id="2.60.40.4070">
    <property type="match status" value="1"/>
</dbReference>
<name>A0A271IY95_9BACT</name>
<evidence type="ECO:0000313" key="3">
    <source>
        <dbReference type="Proteomes" id="UP000216339"/>
    </source>
</evidence>
<feature type="region of interest" description="Disordered" evidence="1">
    <location>
        <begin position="183"/>
        <end position="206"/>
    </location>
</feature>
<feature type="compositionally biased region" description="Basic and acidic residues" evidence="1">
    <location>
        <begin position="190"/>
        <end position="201"/>
    </location>
</feature>
<dbReference type="EMBL" id="MQWD01000001">
    <property type="protein sequence ID" value="PAP76172.1"/>
    <property type="molecule type" value="Genomic_DNA"/>
</dbReference>
<protein>
    <recommendedName>
        <fullName evidence="4">Secretion system C-terminal sorting domain-containing protein</fullName>
    </recommendedName>
</protein>
<comment type="caution">
    <text evidence="2">The sequence shown here is derived from an EMBL/GenBank/DDBJ whole genome shotgun (WGS) entry which is preliminary data.</text>
</comment>
<organism evidence="2 3">
    <name type="scientific">Rubrivirga marina</name>
    <dbReference type="NCBI Taxonomy" id="1196024"/>
    <lineage>
        <taxon>Bacteria</taxon>
        <taxon>Pseudomonadati</taxon>
        <taxon>Rhodothermota</taxon>
        <taxon>Rhodothermia</taxon>
        <taxon>Rhodothermales</taxon>
        <taxon>Rubricoccaceae</taxon>
        <taxon>Rubrivirga</taxon>
    </lineage>
</organism>
<dbReference type="Gene3D" id="2.60.40.10">
    <property type="entry name" value="Immunoglobulins"/>
    <property type="match status" value="1"/>
</dbReference>
<dbReference type="Proteomes" id="UP000216339">
    <property type="component" value="Unassembled WGS sequence"/>
</dbReference>
<keyword evidence="3" id="KW-1185">Reference proteome</keyword>
<reference evidence="2 3" key="1">
    <citation type="submission" date="2016-11" db="EMBL/GenBank/DDBJ databases">
        <title>Study of marine rhodopsin-containing bacteria.</title>
        <authorList>
            <person name="Yoshizawa S."/>
            <person name="Kumagai Y."/>
            <person name="Kogure K."/>
        </authorList>
    </citation>
    <scope>NUCLEOTIDE SEQUENCE [LARGE SCALE GENOMIC DNA]</scope>
    <source>
        <strain evidence="2 3">SAORIC-28</strain>
    </source>
</reference>
<sequence length="1162" mass="123883">MALLGAVLLSAGVSAQKALPEGFDAPPAQLSAAAAEATAAAGAAECSLGAAEVDLNVNNVRAKIYNIGGLFWRGGGAQYEVPYNPDSPTPGPNSIFASGIWIAGLQNGNENDLRFAGSTYSNWEFWPGPLDESGQTTTQRCANFDKLWKVNLSDLEDYSANGETATTNRDLLTWPIAQGAPYFRDTNGNNRRDPDEPRLELDLGDDGYSVTRGGGATLDLAAGFRPDLIGEQAVWWVMNDNGNTHGWSGKAPLQVEVRAQAFAFSTADALNNTTFYRYQFISRNSQNIEDTYVSLWSDPDLGQYTDDYVGSDPALGLGFVYNGDSVDEGAAGYGALPPALGYDFFQGPLVGDGEGSDYNDGIDNDGDGLIDEENERLQVETFYYFTNQGGPTGDPSASEDRGLVSYRLMQALWKDGVPFTRGGDGYNPGSTDFTNFAFPDDPPSYWSEYNSNGLGRANLPDDRRFGVVTGPFTFKPGDIQELVFGIVWAQAPQACAATATPQIASLQQLKFDDITVQGAFNADFNLPSPPPAVTVQATPLDQEIVLQWDSVTGDNNDIFTYSVQSPFAISGAPDETYDFEGFKVFQYRDAQDTEGTLIGTFDLNNSVTTVIDEGLDCATGAIVNNVVAQGNNSGTATNTPTSILIQNDAYTGNELRNNTTYYFGVQPYAYNEFSSPNRIFSAPVTRVSARPSQVAVRNDGTVLRSSAGSSIAVQAAEGNVGGGVITARVVDPSQITGDTYRVTFFESTDDEGHSFTNYRIVNSDTGEIILDGAEYFAENGVPLRQMTDVARADGLAFDVQGPDPGPLSAPGADPAFVEITGPGGVDACGAGAASTGGCPLGNFIYGSYNSTADYVGYHQGDGPEFSIGNFAPNDYEIRFTDAGGYAVYGFSTDNVIPVPFEVWDIGLTPPGAANDPSDDVRMIPFLFADGPNECVFEYGGPTIFGLGNITQRIYGYYATTSYADFAAAAEAALAGDPDQCAVSVEAYNVANTGLGRPIQRFVMEQAGAGIDELTGTVIRFYTSDPNQPGDTFIIDTGDSAALTGDAETAEAALDLIAITPNPYRGASGYEVSGDQRIVRVVNLPAEATVRIFTLSGTLIRELEKVNDGSTTIDWNLQTAAGLQVASGIYLVHVEARRADGSVIGERVLKFGVVQRRVQLDVY</sequence>
<dbReference type="InterPro" id="IPR013783">
    <property type="entry name" value="Ig-like_fold"/>
</dbReference>
<evidence type="ECO:0000313" key="2">
    <source>
        <dbReference type="EMBL" id="PAP76172.1"/>
    </source>
</evidence>
<gene>
    <name evidence="2" type="ORF">BSZ37_06780</name>
</gene>
<evidence type="ECO:0000256" key="1">
    <source>
        <dbReference type="SAM" id="MobiDB-lite"/>
    </source>
</evidence>
<dbReference type="AlphaFoldDB" id="A0A271IY95"/>